<dbReference type="GO" id="GO:0017111">
    <property type="term" value="F:ribonucleoside triphosphate phosphatase activity"/>
    <property type="evidence" value="ECO:0007669"/>
    <property type="project" value="UniProtKB-UniRule"/>
</dbReference>
<reference evidence="5" key="1">
    <citation type="submission" date="2024-03" db="EMBL/GenBank/DDBJ databases">
        <title>Complete genome sequence of Sulfurisphaera javensis strain KD-1.</title>
        <authorList>
            <person name="Sakai H."/>
            <person name="Nur N."/>
            <person name="Suwanto A."/>
            <person name="Kurosawa N."/>
        </authorList>
    </citation>
    <scope>NUCLEOTIDE SEQUENCE</scope>
    <source>
        <strain evidence="5">KD-1</strain>
    </source>
</reference>
<dbReference type="EC" id="3.6.1.15" evidence="4"/>
<comment type="catalytic activity">
    <reaction evidence="4">
        <text>a ribonucleoside 5'-triphosphate + H2O = a ribonucleoside 5'-diphosphate + phosphate + H(+)</text>
        <dbReference type="Rhea" id="RHEA:23680"/>
        <dbReference type="ChEBI" id="CHEBI:15377"/>
        <dbReference type="ChEBI" id="CHEBI:15378"/>
        <dbReference type="ChEBI" id="CHEBI:43474"/>
        <dbReference type="ChEBI" id="CHEBI:57930"/>
        <dbReference type="ChEBI" id="CHEBI:61557"/>
        <dbReference type="EC" id="3.6.1.15"/>
    </reaction>
</comment>
<dbReference type="EMBL" id="AP031322">
    <property type="protein sequence ID" value="BFH72554.1"/>
    <property type="molecule type" value="Genomic_DNA"/>
</dbReference>
<dbReference type="NCBIfam" id="NF010248">
    <property type="entry name" value="PRK13695.1"/>
    <property type="match status" value="1"/>
</dbReference>
<evidence type="ECO:0000256" key="2">
    <source>
        <dbReference type="ARBA" id="ARBA00022801"/>
    </source>
</evidence>
<evidence type="ECO:0000256" key="4">
    <source>
        <dbReference type="HAMAP-Rule" id="MF_00796"/>
    </source>
</evidence>
<evidence type="ECO:0000313" key="5">
    <source>
        <dbReference type="EMBL" id="BFH72554.1"/>
    </source>
</evidence>
<dbReference type="Gene3D" id="3.40.50.300">
    <property type="entry name" value="P-loop containing nucleotide triphosphate hydrolases"/>
    <property type="match status" value="1"/>
</dbReference>
<proteinExistence type="inferred from homology"/>
<feature type="binding site" evidence="4">
    <location>
        <begin position="100"/>
        <end position="107"/>
    </location>
    <ligand>
        <name>ATP</name>
        <dbReference type="ChEBI" id="CHEBI:30616"/>
    </ligand>
</feature>
<keyword evidence="1 4" id="KW-0547">Nucleotide-binding</keyword>
<comment type="function">
    <text evidence="4">Has nucleotide phosphatase activity towards ATP, GTP, CTP, TTP and UTP. May hydrolyze nucleoside diphosphates with lower efficiency.</text>
</comment>
<keyword evidence="3 4" id="KW-0067">ATP-binding</keyword>
<dbReference type="InterPro" id="IPR004948">
    <property type="entry name" value="Nuc-triphosphatase_THEP1"/>
</dbReference>
<dbReference type="SUPFAM" id="SSF52540">
    <property type="entry name" value="P-loop containing nucleoside triphosphate hydrolases"/>
    <property type="match status" value="1"/>
</dbReference>
<protein>
    <recommendedName>
        <fullName evidence="4">Nucleoside-triphosphatase SJAV_04980</fullName>
        <shortName evidence="4">NTPase</shortName>
        <ecNumber evidence="4">3.6.1.15</ecNumber>
    </recommendedName>
    <alternativeName>
        <fullName evidence="4">Nucleoside triphosphate phosphohydrolase</fullName>
    </alternativeName>
</protein>
<feature type="binding site" evidence="4">
    <location>
        <begin position="11"/>
        <end position="18"/>
    </location>
    <ligand>
        <name>ATP</name>
        <dbReference type="ChEBI" id="CHEBI:30616"/>
    </ligand>
</feature>
<dbReference type="PANTHER" id="PTHR43146">
    <property type="entry name" value="CANCER-RELATED NUCLEOSIDE-TRIPHOSPHATASE"/>
    <property type="match status" value="1"/>
</dbReference>
<evidence type="ECO:0000256" key="3">
    <source>
        <dbReference type="ARBA" id="ARBA00022840"/>
    </source>
</evidence>
<organism evidence="5">
    <name type="scientific">Sulfurisphaera javensis</name>
    <dbReference type="NCBI Taxonomy" id="2049879"/>
    <lineage>
        <taxon>Archaea</taxon>
        <taxon>Thermoproteota</taxon>
        <taxon>Thermoprotei</taxon>
        <taxon>Sulfolobales</taxon>
        <taxon>Sulfolobaceae</taxon>
        <taxon>Sulfurisphaera</taxon>
    </lineage>
</organism>
<sequence>MSERLRVYITGEPGVGKTTLFLKVVKELENKGFKISGFYCPEVREKGIRIGFKIKSLDNEIEDWLASVNLRSNIRVGKYYVIINDSTIKKLYEKIEKANIIGIDEIGPMEFSIPSLKYLINYVLKEKKYVIAVVHRKISFKDGKNFVVTRDNRDQLPYQILNYIISSLNSLD</sequence>
<dbReference type="PANTHER" id="PTHR43146:SF1">
    <property type="entry name" value="CANCER-RELATED NUCLEOSIDE-TRIPHOSPHATASE"/>
    <property type="match status" value="1"/>
</dbReference>
<dbReference type="InterPro" id="IPR027417">
    <property type="entry name" value="P-loop_NTPase"/>
</dbReference>
<dbReference type="RefSeq" id="WP_369610768.1">
    <property type="nucleotide sequence ID" value="NZ_AP031322.1"/>
</dbReference>
<evidence type="ECO:0000256" key="1">
    <source>
        <dbReference type="ARBA" id="ARBA00022741"/>
    </source>
</evidence>
<dbReference type="Pfam" id="PF03266">
    <property type="entry name" value="NTPase_1"/>
    <property type="match status" value="1"/>
</dbReference>
<comment type="similarity">
    <text evidence="4">Belongs to the THEP1 NTPase family.</text>
</comment>
<dbReference type="AlphaFoldDB" id="A0AAT9GPD1"/>
<dbReference type="GO" id="GO:0005524">
    <property type="term" value="F:ATP binding"/>
    <property type="evidence" value="ECO:0007669"/>
    <property type="project" value="UniProtKB-UniRule"/>
</dbReference>
<keyword evidence="2 4" id="KW-0378">Hydrolase</keyword>
<dbReference type="HAMAP" id="MF_00796">
    <property type="entry name" value="NTPase_1"/>
    <property type="match status" value="1"/>
</dbReference>
<dbReference type="KEGG" id="sjv:SJAV_04980"/>
<gene>
    <name evidence="5" type="ORF">SJAV_04980</name>
</gene>
<dbReference type="GeneID" id="92353430"/>
<dbReference type="CDD" id="cd19482">
    <property type="entry name" value="RecA-like_Thep1"/>
    <property type="match status" value="1"/>
</dbReference>
<name>A0AAT9GPD1_9CREN</name>
<accession>A0AAT9GPD1</accession>